<dbReference type="GO" id="GO:0008976">
    <property type="term" value="F:polyphosphate kinase activity"/>
    <property type="evidence" value="ECO:0007669"/>
    <property type="project" value="UniProtKB-EC"/>
</dbReference>
<evidence type="ECO:0000259" key="5">
    <source>
        <dbReference type="Pfam" id="PF03976"/>
    </source>
</evidence>
<dbReference type="RefSeq" id="WP_341596196.1">
    <property type="nucleotide sequence ID" value="NZ_JBAKAZ010000003.1"/>
</dbReference>
<dbReference type="PIRSF" id="PIRSF028756">
    <property type="entry name" value="PPK2_prd"/>
    <property type="match status" value="1"/>
</dbReference>
<comment type="function">
    <text evidence="4">Uses inorganic polyphosphate (polyP) as a donor to convert GDP to GTP or ADP to ATP.</text>
</comment>
<dbReference type="Pfam" id="PF03976">
    <property type="entry name" value="PPK2"/>
    <property type="match status" value="1"/>
</dbReference>
<organism evidence="6 7">
    <name type="scientific">Psychromonas aquatilis</name>
    <dbReference type="NCBI Taxonomy" id="2005072"/>
    <lineage>
        <taxon>Bacteria</taxon>
        <taxon>Pseudomonadati</taxon>
        <taxon>Pseudomonadota</taxon>
        <taxon>Gammaproteobacteria</taxon>
        <taxon>Alteromonadales</taxon>
        <taxon>Psychromonadaceae</taxon>
        <taxon>Psychromonas</taxon>
    </lineage>
</organism>
<dbReference type="PANTHER" id="PTHR34383:SF1">
    <property type="entry name" value="ADP-POLYPHOSPHATE PHOSPHOTRANSFERASE"/>
    <property type="match status" value="1"/>
</dbReference>
<dbReference type="PANTHER" id="PTHR34383">
    <property type="entry name" value="POLYPHOSPHATE:AMP PHOSPHOTRANSFERASE-RELATED"/>
    <property type="match status" value="1"/>
</dbReference>
<reference evidence="6 7" key="1">
    <citation type="submission" date="2024-02" db="EMBL/GenBank/DDBJ databases">
        <title>Bacteria isolated from the canopy kelp, Nereocystis luetkeana.</title>
        <authorList>
            <person name="Pfister C.A."/>
            <person name="Younker I.T."/>
            <person name="Light S.H."/>
        </authorList>
    </citation>
    <scope>NUCLEOTIDE SEQUENCE [LARGE SCALE GENOMIC DNA]</scope>
    <source>
        <strain evidence="6 7">TI.1.05</strain>
    </source>
</reference>
<dbReference type="SUPFAM" id="SSF52540">
    <property type="entry name" value="P-loop containing nucleoside triphosphate hydrolases"/>
    <property type="match status" value="1"/>
</dbReference>
<evidence type="ECO:0000313" key="7">
    <source>
        <dbReference type="Proteomes" id="UP001369082"/>
    </source>
</evidence>
<comment type="subunit">
    <text evidence="4">Homotetramer.</text>
</comment>
<evidence type="ECO:0000256" key="1">
    <source>
        <dbReference type="ARBA" id="ARBA00009924"/>
    </source>
</evidence>
<comment type="similarity">
    <text evidence="1 4">Belongs to the polyphosphate kinase 2 (PPK2) family. Class I subfamily.</text>
</comment>
<comment type="caution">
    <text evidence="6">The sequence shown here is derived from an EMBL/GenBank/DDBJ whole genome shotgun (WGS) entry which is preliminary data.</text>
</comment>
<dbReference type="NCBIfam" id="TIGR03707">
    <property type="entry name" value="PPK2_P_aer"/>
    <property type="match status" value="1"/>
</dbReference>
<dbReference type="Proteomes" id="UP001369082">
    <property type="component" value="Unassembled WGS sequence"/>
</dbReference>
<evidence type="ECO:0000256" key="3">
    <source>
        <dbReference type="ARBA" id="ARBA00022777"/>
    </source>
</evidence>
<evidence type="ECO:0000256" key="2">
    <source>
        <dbReference type="ARBA" id="ARBA00022679"/>
    </source>
</evidence>
<evidence type="ECO:0000313" key="6">
    <source>
        <dbReference type="EMBL" id="MEL0628247.1"/>
    </source>
</evidence>
<proteinExistence type="inferred from homology"/>
<keyword evidence="7" id="KW-1185">Reference proteome</keyword>
<sequence>MKNRKEIEEACELYHQLIINEDTSTPLSTKQSIKLLHDAGDFPYSKRLNRKQYEADLNNLQIELVKLQDDFLKKGKRLVIICEGRDAAGKGGAIKRFTEYLNPRFAKVVALAKPNDREQGQWYFQRYIKHFPTEGEIVFFDRSWYNRSGVERVMNFSSENDLAHFYQQAPLLESMLVESDIVLVKFWFTVDKLEQLRRFHERMSSPLKQWKLSPMDIQALDKWDEYAAARDDMFKFTDKKSTPWVTINSNDKRRARVHAIRYLLSQFDYPDKNQKLIGELDRNIVISQHT</sequence>
<dbReference type="InterPro" id="IPR027417">
    <property type="entry name" value="P-loop_NTPase"/>
</dbReference>
<keyword evidence="3 4" id="KW-0418">Kinase</keyword>
<dbReference type="InterPro" id="IPR016898">
    <property type="entry name" value="Polyphosphate_phosphotransfera"/>
</dbReference>
<evidence type="ECO:0000256" key="4">
    <source>
        <dbReference type="RuleBase" id="RU369062"/>
    </source>
</evidence>
<keyword evidence="2 4" id="KW-0808">Transferase</keyword>
<protein>
    <recommendedName>
        <fullName evidence="4">ADP/GDP-polyphosphate phosphotransferase</fullName>
        <ecNumber evidence="4">2.7.4.-</ecNumber>
    </recommendedName>
    <alternativeName>
        <fullName evidence="4">Polyphosphate kinase PPK2</fullName>
    </alternativeName>
</protein>
<dbReference type="InterPro" id="IPR022488">
    <property type="entry name" value="PPK2-related"/>
</dbReference>
<dbReference type="InterPro" id="IPR022486">
    <property type="entry name" value="PPK2_PA0141"/>
</dbReference>
<dbReference type="EMBL" id="JBAKAZ010000003">
    <property type="protein sequence ID" value="MEL0628247.1"/>
    <property type="molecule type" value="Genomic_DNA"/>
</dbReference>
<name>A0ABU9GLQ6_9GAMM</name>
<feature type="domain" description="Polyphosphate kinase-2-related" evidence="5">
    <location>
        <begin position="48"/>
        <end position="274"/>
    </location>
</feature>
<dbReference type="EC" id="2.7.4.-" evidence="4"/>
<accession>A0ABU9GLQ6</accession>
<dbReference type="Gene3D" id="3.40.50.300">
    <property type="entry name" value="P-loop containing nucleotide triphosphate hydrolases"/>
    <property type="match status" value="1"/>
</dbReference>
<gene>
    <name evidence="6" type="primary">ppk2</name>
    <name evidence="6" type="ORF">V6256_01385</name>
</gene>